<evidence type="ECO:0000313" key="4">
    <source>
        <dbReference type="Proteomes" id="UP000321479"/>
    </source>
</evidence>
<sequence>MRKIFYTIVILSALGSQVWAQSDSRITAILDKEPANKATELNANAVATAALGESGITAMLNMLQPNGTADNTHIYDAISGFSYYVTQNGKEAWRALAVKAYSKALPHQSDDYNRAFIISQLQIVGKDDAVATLKKYLNDDHLCDPAARALVKVNSVSAKAALLSALKTAQGDCKISLVEALGDIKNTLAVKSINAVIGRDKKLTKVALYALANIASPVSINLMANAAQNVGLTYDETNATSSYLLYIENLGKHGQKATAIRLAKTLQTKASLAGQVQTETAALKLQADMQGAASTSLLIRAMQDNNEQFRKAALKFAAPYLAPAAANAWIATMQKADNTRKAEIITMLGLNHVQAALPAVVKEIKNEDAGVALAAIKASQQIGQDKVLNDLLAVLNSGNADEIAAVRDALMVMKGKTVVDKTAKALPDANPQAQVALIAVLAERRAHSKIDIIMPLLNSTDASVRLAAYNSLKEIAGEDNLSQLFALLTKTTQADETAAVQAAIISVFGQMKDTKGQSAMALEQMNAAPAARKPLYFNILASIGDKASLAAVSKAYDGGDLDTKKAAVTALSQWADGSAVRELVHIGKDAADAGLQNRIMRGLVGLIGKSAYPADEKVIFLREAMDIARNTDQRKLVLEELANDKTYVALLYAGRYLDDPQLQTEASAAVVSIGLSNPAFYGNDVRTIMNKVIAMRRGGDGDYEREAIKKFVAEMPNDDGFVDLFNYKDLTGWKGLVENPIARSKMDAGTLAKAQQKADSIMRKGWYVKDSILNFSGEGENICTIKRYRNFDMYVDWKIEPKGDAGIYLRGSPQVQVWDTSRVDVGAQVGSGGLYNNHAHESKPLKLADNAIGEWNSFHIIMKDDKVTVYLNGVLVVDNVVMDNYWDRKLPIFPKEQIELQAHGNHVYYRDIYLKELPD</sequence>
<protein>
    <submittedName>
        <fullName evidence="3">DUF1080 domain-containing protein</fullName>
    </submittedName>
</protein>
<dbReference type="Pfam" id="PF13646">
    <property type="entry name" value="HEAT_2"/>
    <property type="match status" value="2"/>
</dbReference>
<dbReference type="AlphaFoldDB" id="A0A5B8UVE1"/>
<dbReference type="Gene3D" id="2.60.120.560">
    <property type="entry name" value="Exo-inulinase, domain 1"/>
    <property type="match status" value="1"/>
</dbReference>
<accession>A0A5B8UVE1</accession>
<dbReference type="GO" id="GO:0016787">
    <property type="term" value="F:hydrolase activity"/>
    <property type="evidence" value="ECO:0007669"/>
    <property type="project" value="InterPro"/>
</dbReference>
<reference evidence="3 4" key="1">
    <citation type="journal article" date="2017" name="Curr. Microbiol.">
        <title>Mucilaginibacter ginsenosidivorans sp. nov., Isolated from Soil of Ginseng Field.</title>
        <authorList>
            <person name="Kim M.M."/>
            <person name="Siddiqi M.Z."/>
            <person name="Im W.T."/>
        </authorList>
    </citation>
    <scope>NUCLEOTIDE SEQUENCE [LARGE SCALE GENOMIC DNA]</scope>
    <source>
        <strain evidence="3 4">Gsoil 3017</strain>
    </source>
</reference>
<gene>
    <name evidence="3" type="ORF">FRZ54_08935</name>
</gene>
<dbReference type="KEGG" id="mgin:FRZ54_08935"/>
<dbReference type="InterPro" id="IPR010496">
    <property type="entry name" value="AL/BT2_dom"/>
</dbReference>
<keyword evidence="4" id="KW-1185">Reference proteome</keyword>
<dbReference type="EMBL" id="CP042436">
    <property type="protein sequence ID" value="QEC62705.1"/>
    <property type="molecule type" value="Genomic_DNA"/>
</dbReference>
<evidence type="ECO:0000259" key="2">
    <source>
        <dbReference type="Pfam" id="PF06439"/>
    </source>
</evidence>
<evidence type="ECO:0000256" key="1">
    <source>
        <dbReference type="SAM" id="SignalP"/>
    </source>
</evidence>
<feature type="signal peptide" evidence="1">
    <location>
        <begin position="1"/>
        <end position="20"/>
    </location>
</feature>
<feature type="domain" description="3-keto-alpha-glucoside-1,2-lyase/3-keto-2-hydroxy-glucal hydratase" evidence="2">
    <location>
        <begin position="720"/>
        <end position="915"/>
    </location>
</feature>
<dbReference type="Gene3D" id="1.25.10.10">
    <property type="entry name" value="Leucine-rich Repeat Variant"/>
    <property type="match status" value="2"/>
</dbReference>
<dbReference type="Proteomes" id="UP000321479">
    <property type="component" value="Chromosome"/>
</dbReference>
<dbReference type="InterPro" id="IPR016024">
    <property type="entry name" value="ARM-type_fold"/>
</dbReference>
<dbReference type="Pfam" id="PF06439">
    <property type="entry name" value="3keto-disac_hyd"/>
    <property type="match status" value="1"/>
</dbReference>
<evidence type="ECO:0000313" key="3">
    <source>
        <dbReference type="EMBL" id="QEC62705.1"/>
    </source>
</evidence>
<dbReference type="OrthoDB" id="9806233at2"/>
<feature type="chain" id="PRO_5022902527" evidence="1">
    <location>
        <begin position="21"/>
        <end position="919"/>
    </location>
</feature>
<organism evidence="3 4">
    <name type="scientific">Mucilaginibacter ginsenosidivorans</name>
    <dbReference type="NCBI Taxonomy" id="398053"/>
    <lineage>
        <taxon>Bacteria</taxon>
        <taxon>Pseudomonadati</taxon>
        <taxon>Bacteroidota</taxon>
        <taxon>Sphingobacteriia</taxon>
        <taxon>Sphingobacteriales</taxon>
        <taxon>Sphingobacteriaceae</taxon>
        <taxon>Mucilaginibacter</taxon>
    </lineage>
</organism>
<proteinExistence type="predicted"/>
<keyword evidence="1" id="KW-0732">Signal</keyword>
<dbReference type="SUPFAM" id="SSF48371">
    <property type="entry name" value="ARM repeat"/>
    <property type="match status" value="1"/>
</dbReference>
<name>A0A5B8UVE1_9SPHI</name>
<dbReference type="InterPro" id="IPR011989">
    <property type="entry name" value="ARM-like"/>
</dbReference>
<dbReference type="RefSeq" id="WP_147031282.1">
    <property type="nucleotide sequence ID" value="NZ_CP042436.1"/>
</dbReference>